<organism evidence="9 10">
    <name type="scientific">Nematocida displodere</name>
    <dbReference type="NCBI Taxonomy" id="1805483"/>
    <lineage>
        <taxon>Eukaryota</taxon>
        <taxon>Fungi</taxon>
        <taxon>Fungi incertae sedis</taxon>
        <taxon>Microsporidia</taxon>
        <taxon>Nematocida</taxon>
    </lineage>
</organism>
<feature type="signal peptide" evidence="7">
    <location>
        <begin position="1"/>
        <end position="23"/>
    </location>
</feature>
<name>A0A177EJY8_9MICR</name>
<comment type="caution">
    <text evidence="9">The sequence shown here is derived from an EMBL/GenBank/DDBJ whole genome shotgun (WGS) entry which is preliminary data.</text>
</comment>
<dbReference type="GO" id="GO:0046983">
    <property type="term" value="F:protein dimerization activity"/>
    <property type="evidence" value="ECO:0007669"/>
    <property type="project" value="InterPro"/>
</dbReference>
<dbReference type="OrthoDB" id="2284405at2759"/>
<dbReference type="STRING" id="1805483.A0A177EJY8"/>
<keyword evidence="2" id="KW-0805">Transcription regulation</keyword>
<keyword evidence="10" id="KW-1185">Reference proteome</keyword>
<dbReference type="SMART" id="SM00432">
    <property type="entry name" value="MADS"/>
    <property type="match status" value="1"/>
</dbReference>
<accession>A0A177EJY8</accession>
<dbReference type="AlphaFoldDB" id="A0A177EJY8"/>
<dbReference type="PANTHER" id="PTHR48019">
    <property type="entry name" value="SERUM RESPONSE FACTOR HOMOLOG"/>
    <property type="match status" value="1"/>
</dbReference>
<dbReference type="VEuPathDB" id="MicrosporidiaDB:NEDG_02054"/>
<keyword evidence="7" id="KW-0732">Signal</keyword>
<dbReference type="Proteomes" id="UP000185944">
    <property type="component" value="Unassembled WGS sequence"/>
</dbReference>
<dbReference type="GO" id="GO:0005634">
    <property type="term" value="C:nucleus"/>
    <property type="evidence" value="ECO:0007669"/>
    <property type="project" value="UniProtKB-SubCell"/>
</dbReference>
<evidence type="ECO:0000256" key="1">
    <source>
        <dbReference type="ARBA" id="ARBA00004123"/>
    </source>
</evidence>
<evidence type="ECO:0000313" key="10">
    <source>
        <dbReference type="Proteomes" id="UP000185944"/>
    </source>
</evidence>
<evidence type="ECO:0000256" key="7">
    <source>
        <dbReference type="SAM" id="SignalP"/>
    </source>
</evidence>
<evidence type="ECO:0000256" key="3">
    <source>
        <dbReference type="ARBA" id="ARBA00023125"/>
    </source>
</evidence>
<dbReference type="SUPFAM" id="SSF55455">
    <property type="entry name" value="SRF-like"/>
    <property type="match status" value="1"/>
</dbReference>
<evidence type="ECO:0000256" key="5">
    <source>
        <dbReference type="ARBA" id="ARBA00023242"/>
    </source>
</evidence>
<dbReference type="GO" id="GO:0000987">
    <property type="term" value="F:cis-regulatory region sequence-specific DNA binding"/>
    <property type="evidence" value="ECO:0007669"/>
    <property type="project" value="InterPro"/>
</dbReference>
<keyword evidence="3" id="KW-0238">DNA-binding</keyword>
<evidence type="ECO:0000313" key="9">
    <source>
        <dbReference type="EMBL" id="OAG32303.1"/>
    </source>
</evidence>
<dbReference type="InterPro" id="IPR050142">
    <property type="entry name" value="MADS-box/MEF2_TF"/>
</dbReference>
<dbReference type="GO" id="GO:0000981">
    <property type="term" value="F:DNA-binding transcription factor activity, RNA polymerase II-specific"/>
    <property type="evidence" value="ECO:0007669"/>
    <property type="project" value="InterPro"/>
</dbReference>
<dbReference type="FunFam" id="3.40.1810.10:FF:000002">
    <property type="entry name" value="Serum response factor b"/>
    <property type="match status" value="1"/>
</dbReference>
<feature type="region of interest" description="Disordered" evidence="6">
    <location>
        <begin position="167"/>
        <end position="194"/>
    </location>
</feature>
<dbReference type="InterPro" id="IPR002100">
    <property type="entry name" value="TF_MADSbox"/>
</dbReference>
<dbReference type="InterPro" id="IPR033897">
    <property type="entry name" value="SRF-like_MADS-box"/>
</dbReference>
<evidence type="ECO:0000256" key="2">
    <source>
        <dbReference type="ARBA" id="ARBA00023015"/>
    </source>
</evidence>
<comment type="subcellular location">
    <subcellularLocation>
        <location evidence="1">Nucleus</location>
    </subcellularLocation>
</comment>
<dbReference type="PRINTS" id="PR00404">
    <property type="entry name" value="MADSDOMAIN"/>
</dbReference>
<proteinExistence type="predicted"/>
<keyword evidence="5" id="KW-0539">Nucleus</keyword>
<protein>
    <recommendedName>
        <fullName evidence="8">MADS-box domain-containing protein</fullName>
    </recommendedName>
</protein>
<feature type="region of interest" description="Disordered" evidence="6">
    <location>
        <begin position="28"/>
        <end position="65"/>
    </location>
</feature>
<dbReference type="InterPro" id="IPR036879">
    <property type="entry name" value="TF_MADSbox_sf"/>
</dbReference>
<dbReference type="Pfam" id="PF00319">
    <property type="entry name" value="SRF-TF"/>
    <property type="match status" value="1"/>
</dbReference>
<dbReference type="GO" id="GO:0045944">
    <property type="term" value="P:positive regulation of transcription by RNA polymerase II"/>
    <property type="evidence" value="ECO:0007669"/>
    <property type="project" value="InterPro"/>
</dbReference>
<evidence type="ECO:0000256" key="4">
    <source>
        <dbReference type="ARBA" id="ARBA00023163"/>
    </source>
</evidence>
<dbReference type="CDD" id="cd00266">
    <property type="entry name" value="MADS_SRF_like"/>
    <property type="match status" value="1"/>
</dbReference>
<feature type="chain" id="PRO_5008060461" description="MADS-box domain-containing protein" evidence="7">
    <location>
        <begin position="24"/>
        <end position="361"/>
    </location>
</feature>
<feature type="domain" description="MADS-box" evidence="8">
    <location>
        <begin position="219"/>
        <end position="279"/>
    </location>
</feature>
<dbReference type="Gene3D" id="3.40.1810.10">
    <property type="entry name" value="Transcription factor, MADS-box"/>
    <property type="match status" value="1"/>
</dbReference>
<gene>
    <name evidence="9" type="ORF">NEDG_02054</name>
</gene>
<keyword evidence="4" id="KW-0804">Transcription</keyword>
<dbReference type="EMBL" id="LTDL01000006">
    <property type="protein sequence ID" value="OAG32303.1"/>
    <property type="molecule type" value="Genomic_DNA"/>
</dbReference>
<dbReference type="RefSeq" id="XP_067545745.1">
    <property type="nucleotide sequence ID" value="XM_067689472.1"/>
</dbReference>
<sequence length="361" mass="41377">MNDSKMPLSCFRKIYLLILRTLAMVELRESRSDNSSRTASPYERSENHNIKNFSRKGKDDTYHIPSRPFISYQEKEEYDSDRQAEEYLYQDKEYRYSRNEEFIPVPYDRPAQEMGGPIPPHPPFREGTRPYPQQFSGRQVRSNSISTLPLLSLGRSMEAEAFPRRPARDAPLTPQMANDLSSHPPASDPNAPMSTMRLFRKDDLEDSGDSDNSVPRINKGRKKIKMEFIKDKGRRGVTFSKRKKGIMKKAYELNVLTKCEILLVVASETGHVYTFATPKLQPIIKQHESLIQQYLNAPGAADVGKIYETQERFNSENAGYYKNTDTYNYDGILRGHGYPSGYYHNGYDTDSNSPGGPAPRM</sequence>
<dbReference type="PROSITE" id="PS50066">
    <property type="entry name" value="MADS_BOX_2"/>
    <property type="match status" value="1"/>
</dbReference>
<dbReference type="GeneID" id="93648404"/>
<evidence type="ECO:0000259" key="8">
    <source>
        <dbReference type="PROSITE" id="PS50066"/>
    </source>
</evidence>
<evidence type="ECO:0000256" key="6">
    <source>
        <dbReference type="SAM" id="MobiDB-lite"/>
    </source>
</evidence>
<reference evidence="9 10" key="1">
    <citation type="submission" date="2016-02" db="EMBL/GenBank/DDBJ databases">
        <title>Discovery of a natural microsporidian pathogen with a broad tissue tropism in Caenorhabditis elegans.</title>
        <authorList>
            <person name="Luallen R.J."/>
            <person name="Reinke A.W."/>
            <person name="Tong L."/>
            <person name="Botts M.R."/>
            <person name="Felix M.-A."/>
            <person name="Troemel E.R."/>
        </authorList>
    </citation>
    <scope>NUCLEOTIDE SEQUENCE [LARGE SCALE GENOMIC DNA]</scope>
    <source>
        <strain evidence="9 10">JUm2807</strain>
    </source>
</reference>